<feature type="binding site" evidence="9">
    <location>
        <position position="489"/>
    </location>
    <ligand>
        <name>meso-2,6-diaminopimelate</name>
        <dbReference type="ChEBI" id="CHEBI:57791"/>
    </ligand>
</feature>
<comment type="cofactor">
    <cofactor evidence="9">
        <name>Mg(2+)</name>
        <dbReference type="ChEBI" id="CHEBI:18420"/>
    </cofactor>
</comment>
<feature type="binding site" evidence="9">
    <location>
        <position position="209"/>
    </location>
    <ligand>
        <name>UDP-N-acetyl-alpha-D-muramoyl-L-alanyl-D-glutamate</name>
        <dbReference type="ChEBI" id="CHEBI:83900"/>
    </ligand>
</feature>
<dbReference type="HOGENOM" id="CLU_022291_4_1_11"/>
<evidence type="ECO:0000256" key="9">
    <source>
        <dbReference type="HAMAP-Rule" id="MF_00208"/>
    </source>
</evidence>
<protein>
    <recommendedName>
        <fullName evidence="9">UDP-N-acetylmuramoyl-L-alanyl-D-glutamate--2,6-diaminopimelate ligase</fullName>
        <ecNumber evidence="9">6.3.2.13</ecNumber>
    </recommendedName>
    <alternativeName>
        <fullName evidence="9">Meso-A2pm-adding enzyme</fullName>
    </alternativeName>
    <alternativeName>
        <fullName evidence="9">Meso-diaminopimelate-adding enzyme</fullName>
    </alternativeName>
    <alternativeName>
        <fullName evidence="9">UDP-MurNAc-L-Ala-D-Glu:meso-diaminopimelate ligase</fullName>
    </alternativeName>
    <alternativeName>
        <fullName evidence="9">UDP-MurNAc-tripeptide synthetase</fullName>
    </alternativeName>
    <alternativeName>
        <fullName evidence="9">UDP-N-acetylmuramyl-tripeptide synthetase</fullName>
    </alternativeName>
</protein>
<accession>R4Z2P4</accession>
<dbReference type="InterPro" id="IPR018109">
    <property type="entry name" value="Folylpolyglutamate_synth_CS"/>
</dbReference>
<evidence type="ECO:0000256" key="4">
    <source>
        <dbReference type="ARBA" id="ARBA00022741"/>
    </source>
</evidence>
<dbReference type="GO" id="GO:0051301">
    <property type="term" value="P:cell division"/>
    <property type="evidence" value="ECO:0007669"/>
    <property type="project" value="UniProtKB-KW"/>
</dbReference>
<evidence type="ECO:0000256" key="8">
    <source>
        <dbReference type="ARBA" id="ARBA00023316"/>
    </source>
</evidence>
<dbReference type="PANTHER" id="PTHR23135">
    <property type="entry name" value="MUR LIGASE FAMILY MEMBER"/>
    <property type="match status" value="1"/>
</dbReference>
<keyword evidence="7 9" id="KW-0573">Peptidoglycan synthesis</keyword>
<dbReference type="Proteomes" id="UP000018291">
    <property type="component" value="Unassembled WGS sequence"/>
</dbReference>
<sequence length="521" mass="54760">MLGRPVMMWRSVIKMGDARGGRQAGGRTDAPARPTTTGISLSELAEQVGGRLAGADATSVVVDDVSFDSRARATKRTMFAAVRGERADGHDFAADAVANGVGSLLVEQELSGLKVPQLVVPDVRAAMGPVAQVAHGHPGTRLQLVGVTGTNGKTTFVSLLAKLLNRLGVGAESMGTLTGARTTPEGPELARHLHEAADAGVEAVALEVSSHALALHRADGLVFDVAVFTNLGRDHLDFHDTQEAYFAAKARLFEPQRARHALLNIDDVHGRLLRDAAGGLPVMEYSLDDLDEVVLTPRGSTFTWRGHRVNVALPGRVNLSNVLPVLETAVLLGHDVSAVAAAASDISGPPGRFQAVNLSPEGHDRVPAVVVDYAHSPDALAAVLESARELLPVDGELIVVFGCGGDRDREKRPEMGRVAAERADRVIITSDNPRSEDPLAIMESAAQGSTGVATTPAELIVDRRAAIAAALAGAPSSSSLVVIAGKGHETTQTFADRVEHFDDAEVAVEEWARLAEDGDPR</sequence>
<evidence type="ECO:0000256" key="3">
    <source>
        <dbReference type="ARBA" id="ARBA00022598"/>
    </source>
</evidence>
<evidence type="ECO:0000256" key="7">
    <source>
        <dbReference type="ARBA" id="ARBA00022984"/>
    </source>
</evidence>
<feature type="domain" description="Mur ligase C-terminal" evidence="11">
    <location>
        <begin position="351"/>
        <end position="487"/>
    </location>
</feature>
<comment type="caution">
    <text evidence="13">The sequence shown here is derived from an EMBL/GenBank/DDBJ whole genome shotgun (WGS) entry which is preliminary data.</text>
</comment>
<dbReference type="Gene3D" id="3.40.1390.10">
    <property type="entry name" value="MurE/MurF, N-terminal domain"/>
    <property type="match status" value="1"/>
</dbReference>
<dbReference type="GO" id="GO:0008360">
    <property type="term" value="P:regulation of cell shape"/>
    <property type="evidence" value="ECO:0007669"/>
    <property type="project" value="UniProtKB-KW"/>
</dbReference>
<feature type="binding site" evidence="9">
    <location>
        <position position="69"/>
    </location>
    <ligand>
        <name>UDP-N-acetyl-alpha-D-muramoyl-L-alanyl-D-glutamate</name>
        <dbReference type="ChEBI" id="CHEBI:83900"/>
    </ligand>
</feature>
<keyword evidence="14" id="KW-1185">Reference proteome</keyword>
<reference evidence="13 14" key="1">
    <citation type="journal article" date="2013" name="ISME J.">
        <title>Metabolic model for the filamentous 'Candidatus Microthrix parvicella' based on genomic and metagenomic analyses.</title>
        <authorList>
            <person name="Jon McIlroy S."/>
            <person name="Kristiansen R."/>
            <person name="Albertsen M."/>
            <person name="Michael Karst S."/>
            <person name="Rossetti S."/>
            <person name="Lund Nielsen J."/>
            <person name="Tandoi V."/>
            <person name="James Seviour R."/>
            <person name="Nielsen P.H."/>
        </authorList>
    </citation>
    <scope>NUCLEOTIDE SEQUENCE [LARGE SCALE GENOMIC DNA]</scope>
    <source>
        <strain evidence="13 14">RN1</strain>
    </source>
</reference>
<evidence type="ECO:0000259" key="11">
    <source>
        <dbReference type="Pfam" id="PF02875"/>
    </source>
</evidence>
<dbReference type="SUPFAM" id="SSF53244">
    <property type="entry name" value="MurD-like peptide ligases, peptide-binding domain"/>
    <property type="match status" value="1"/>
</dbReference>
<dbReference type="InterPro" id="IPR036615">
    <property type="entry name" value="Mur_ligase_C_dom_sf"/>
</dbReference>
<dbReference type="STRING" id="1229780.BN381_140012"/>
<feature type="binding site" evidence="9">
    <location>
        <position position="217"/>
    </location>
    <ligand>
        <name>UDP-N-acetyl-alpha-D-muramoyl-L-alanyl-D-glutamate</name>
        <dbReference type="ChEBI" id="CHEBI:83900"/>
    </ligand>
</feature>
<evidence type="ECO:0000256" key="1">
    <source>
        <dbReference type="ARBA" id="ARBA00005898"/>
    </source>
</evidence>
<comment type="catalytic activity">
    <reaction evidence="9">
        <text>UDP-N-acetyl-alpha-D-muramoyl-L-alanyl-D-glutamate + meso-2,6-diaminopimelate + ATP = UDP-N-acetyl-alpha-D-muramoyl-L-alanyl-gamma-D-glutamyl-meso-2,6-diaminopimelate + ADP + phosphate + H(+)</text>
        <dbReference type="Rhea" id="RHEA:23676"/>
        <dbReference type="ChEBI" id="CHEBI:15378"/>
        <dbReference type="ChEBI" id="CHEBI:30616"/>
        <dbReference type="ChEBI" id="CHEBI:43474"/>
        <dbReference type="ChEBI" id="CHEBI:57791"/>
        <dbReference type="ChEBI" id="CHEBI:83900"/>
        <dbReference type="ChEBI" id="CHEBI:83905"/>
        <dbReference type="ChEBI" id="CHEBI:456216"/>
        <dbReference type="EC" id="6.3.2.13"/>
    </reaction>
</comment>
<keyword evidence="9 10" id="KW-0132">Cell division</keyword>
<dbReference type="GO" id="GO:0009252">
    <property type="term" value="P:peptidoglycan biosynthetic process"/>
    <property type="evidence" value="ECO:0007669"/>
    <property type="project" value="UniProtKB-UniRule"/>
</dbReference>
<keyword evidence="9 10" id="KW-0131">Cell cycle</keyword>
<dbReference type="eggNOG" id="COG0769">
    <property type="taxonomic scope" value="Bacteria"/>
</dbReference>
<evidence type="ECO:0000256" key="2">
    <source>
        <dbReference type="ARBA" id="ARBA00022490"/>
    </source>
</evidence>
<comment type="pathway">
    <text evidence="9 10">Cell wall biogenesis; peptidoglycan biosynthesis.</text>
</comment>
<dbReference type="NCBIfam" id="TIGR01085">
    <property type="entry name" value="murE"/>
    <property type="match status" value="1"/>
</dbReference>
<keyword evidence="6 9" id="KW-0133">Cell shape</keyword>
<dbReference type="EMBL" id="CANL01000006">
    <property type="protein sequence ID" value="CCM62847.1"/>
    <property type="molecule type" value="Genomic_DNA"/>
</dbReference>
<keyword evidence="8 9" id="KW-0961">Cell wall biogenesis/degradation</keyword>
<dbReference type="GO" id="GO:0000287">
    <property type="term" value="F:magnesium ion binding"/>
    <property type="evidence" value="ECO:0007669"/>
    <property type="project" value="UniProtKB-UniRule"/>
</dbReference>
<dbReference type="GO" id="GO:0005524">
    <property type="term" value="F:ATP binding"/>
    <property type="evidence" value="ECO:0007669"/>
    <property type="project" value="UniProtKB-UniRule"/>
</dbReference>
<keyword evidence="4 9" id="KW-0547">Nucleotide-binding</keyword>
<dbReference type="GO" id="GO:0004326">
    <property type="term" value="F:tetrahydrofolylpolyglutamate synthase activity"/>
    <property type="evidence" value="ECO:0007669"/>
    <property type="project" value="InterPro"/>
</dbReference>
<comment type="caution">
    <text evidence="9">Lacks conserved residue(s) required for the propagation of feature annotation.</text>
</comment>
<proteinExistence type="inferred from homology"/>
<feature type="binding site" evidence="9">
    <location>
        <begin position="182"/>
        <end position="183"/>
    </location>
    <ligand>
        <name>UDP-N-acetyl-alpha-D-muramoyl-L-alanyl-D-glutamate</name>
        <dbReference type="ChEBI" id="CHEBI:83900"/>
    </ligand>
</feature>
<dbReference type="InterPro" id="IPR035911">
    <property type="entry name" value="MurE/MurF_N"/>
</dbReference>
<feature type="short sequence motif" description="Meso-diaminopimelate recognition motif" evidence="9">
    <location>
        <begin position="431"/>
        <end position="434"/>
    </location>
</feature>
<comment type="function">
    <text evidence="9">Catalyzes the addition of meso-diaminopimelic acid to the nucleotide precursor UDP-N-acetylmuramoyl-L-alanyl-D-glutamate (UMAG) in the biosynthesis of bacterial cell-wall peptidoglycan.</text>
</comment>
<dbReference type="PANTHER" id="PTHR23135:SF4">
    <property type="entry name" value="UDP-N-ACETYLMURAMOYL-L-ALANYL-D-GLUTAMATE--2,6-DIAMINOPIMELATE LIGASE MURE HOMOLOG, CHLOROPLASTIC"/>
    <property type="match status" value="1"/>
</dbReference>
<dbReference type="Gene3D" id="3.40.1190.10">
    <property type="entry name" value="Mur-like, catalytic domain"/>
    <property type="match status" value="1"/>
</dbReference>
<comment type="PTM">
    <text evidence="9">Carboxylation is probably crucial for Mg(2+) binding and, consequently, for the gamma-phosphate positioning of ATP.</text>
</comment>
<feature type="binding site" evidence="9">
    <location>
        <begin position="431"/>
        <end position="434"/>
    </location>
    <ligand>
        <name>meso-2,6-diaminopimelate</name>
        <dbReference type="ChEBI" id="CHEBI:57791"/>
    </ligand>
</feature>
<evidence type="ECO:0000256" key="5">
    <source>
        <dbReference type="ARBA" id="ARBA00022840"/>
    </source>
</evidence>
<feature type="binding site" evidence="9">
    <location>
        <position position="485"/>
    </location>
    <ligand>
        <name>meso-2,6-diaminopimelate</name>
        <dbReference type="ChEBI" id="CHEBI:57791"/>
    </ligand>
</feature>
<organism evidence="13 14">
    <name type="scientific">Candidatus Neomicrothrix parvicella RN1</name>
    <dbReference type="NCBI Taxonomy" id="1229780"/>
    <lineage>
        <taxon>Bacteria</taxon>
        <taxon>Bacillati</taxon>
        <taxon>Actinomycetota</taxon>
        <taxon>Acidimicrobiia</taxon>
        <taxon>Acidimicrobiales</taxon>
        <taxon>Microthrixaceae</taxon>
        <taxon>Candidatus Neomicrothrix</taxon>
    </lineage>
</organism>
<dbReference type="HAMAP" id="MF_00208">
    <property type="entry name" value="MurE"/>
    <property type="match status" value="1"/>
</dbReference>
<comment type="subcellular location">
    <subcellularLocation>
        <location evidence="9 10">Cytoplasm</location>
    </subcellularLocation>
</comment>
<dbReference type="GO" id="GO:0071555">
    <property type="term" value="P:cell wall organization"/>
    <property type="evidence" value="ECO:0007669"/>
    <property type="project" value="UniProtKB-KW"/>
</dbReference>
<keyword evidence="9" id="KW-0460">Magnesium</keyword>
<dbReference type="AlphaFoldDB" id="R4Z2P4"/>
<dbReference type="Pfam" id="PF02875">
    <property type="entry name" value="Mur_ligase_C"/>
    <property type="match status" value="1"/>
</dbReference>
<feature type="modified residue" description="N6-carboxylysine" evidence="9">
    <location>
        <position position="249"/>
    </location>
</feature>
<keyword evidence="2 9" id="KW-0963">Cytoplasm</keyword>
<dbReference type="SUPFAM" id="SSF53623">
    <property type="entry name" value="MurD-like peptide ligases, catalytic domain"/>
    <property type="match status" value="1"/>
</dbReference>
<evidence type="ECO:0000313" key="13">
    <source>
        <dbReference type="EMBL" id="CCM62847.1"/>
    </source>
</evidence>
<keyword evidence="3 9" id="KW-0436">Ligase</keyword>
<dbReference type="InterPro" id="IPR036565">
    <property type="entry name" value="Mur-like_cat_sf"/>
</dbReference>
<comment type="similarity">
    <text evidence="1 9">Belongs to the MurCDEF family. MurE subfamily.</text>
</comment>
<dbReference type="InterPro" id="IPR013221">
    <property type="entry name" value="Mur_ligase_cen"/>
</dbReference>
<evidence type="ECO:0000256" key="6">
    <source>
        <dbReference type="ARBA" id="ARBA00022960"/>
    </source>
</evidence>
<dbReference type="Pfam" id="PF08245">
    <property type="entry name" value="Mur_ligase_M"/>
    <property type="match status" value="1"/>
</dbReference>
<dbReference type="UniPathway" id="UPA00219"/>
<dbReference type="Gene3D" id="3.90.190.20">
    <property type="entry name" value="Mur ligase, C-terminal domain"/>
    <property type="match status" value="1"/>
</dbReference>
<dbReference type="NCBIfam" id="NF001126">
    <property type="entry name" value="PRK00139.1-4"/>
    <property type="match status" value="1"/>
</dbReference>
<gene>
    <name evidence="9" type="primary">murE</name>
    <name evidence="13" type="ORF">BN381_140012</name>
</gene>
<dbReference type="GO" id="GO:0008765">
    <property type="term" value="F:UDP-N-acetylmuramoylalanyl-D-glutamate-2,6-diaminopimelate ligase activity"/>
    <property type="evidence" value="ECO:0007669"/>
    <property type="project" value="UniProtKB-UniRule"/>
</dbReference>
<evidence type="ECO:0000256" key="10">
    <source>
        <dbReference type="RuleBase" id="RU004135"/>
    </source>
</evidence>
<dbReference type="PROSITE" id="PS01011">
    <property type="entry name" value="FOLYLPOLYGLU_SYNT_1"/>
    <property type="match status" value="1"/>
</dbReference>
<dbReference type="SUPFAM" id="SSF63418">
    <property type="entry name" value="MurE/MurF N-terminal domain"/>
    <property type="match status" value="1"/>
</dbReference>
<dbReference type="InterPro" id="IPR005761">
    <property type="entry name" value="UDP-N-AcMur-Glu-dNH2Pim_ligase"/>
</dbReference>
<evidence type="ECO:0000259" key="12">
    <source>
        <dbReference type="Pfam" id="PF08245"/>
    </source>
</evidence>
<feature type="binding site" evidence="9">
    <location>
        <begin position="149"/>
        <end position="155"/>
    </location>
    <ligand>
        <name>ATP</name>
        <dbReference type="ChEBI" id="CHEBI:30616"/>
    </ligand>
</feature>
<dbReference type="EC" id="6.3.2.13" evidence="9"/>
<feature type="binding site" evidence="9">
    <location>
        <position position="407"/>
    </location>
    <ligand>
        <name>meso-2,6-diaminopimelate</name>
        <dbReference type="ChEBI" id="CHEBI:57791"/>
    </ligand>
</feature>
<name>R4Z2P4_9ACTN</name>
<keyword evidence="5 9" id="KW-0067">ATP-binding</keyword>
<dbReference type="GO" id="GO:0005737">
    <property type="term" value="C:cytoplasm"/>
    <property type="evidence" value="ECO:0007669"/>
    <property type="project" value="UniProtKB-SubCell"/>
</dbReference>
<evidence type="ECO:0000313" key="14">
    <source>
        <dbReference type="Proteomes" id="UP000018291"/>
    </source>
</evidence>
<dbReference type="InterPro" id="IPR004101">
    <property type="entry name" value="Mur_ligase_C"/>
</dbReference>
<feature type="domain" description="Mur ligase central" evidence="12">
    <location>
        <begin position="147"/>
        <end position="326"/>
    </location>
</feature>